<gene>
    <name evidence="1" type="ORF">SAMN06265371_104125</name>
</gene>
<keyword evidence="2" id="KW-1185">Reference proteome</keyword>
<proteinExistence type="predicted"/>
<dbReference type="Proteomes" id="UP000198384">
    <property type="component" value="Unassembled WGS sequence"/>
</dbReference>
<protein>
    <submittedName>
        <fullName evidence="1">Uncharacterized protein</fullName>
    </submittedName>
</protein>
<dbReference type="RefSeq" id="WP_089381240.1">
    <property type="nucleotide sequence ID" value="NZ_FZNT01000004.1"/>
</dbReference>
<dbReference type="AlphaFoldDB" id="A0A238WW50"/>
<dbReference type="EMBL" id="FZNT01000004">
    <property type="protein sequence ID" value="SNR50855.1"/>
    <property type="molecule type" value="Genomic_DNA"/>
</dbReference>
<name>A0A238WW50_9FLAO</name>
<evidence type="ECO:0000313" key="1">
    <source>
        <dbReference type="EMBL" id="SNR50855.1"/>
    </source>
</evidence>
<accession>A0A238WW50</accession>
<evidence type="ECO:0000313" key="2">
    <source>
        <dbReference type="Proteomes" id="UP000198384"/>
    </source>
</evidence>
<reference evidence="1 2" key="1">
    <citation type="submission" date="2017-06" db="EMBL/GenBank/DDBJ databases">
        <authorList>
            <person name="Kim H.J."/>
            <person name="Triplett B.A."/>
        </authorList>
    </citation>
    <scope>NUCLEOTIDE SEQUENCE [LARGE SCALE GENOMIC DNA]</scope>
    <source>
        <strain evidence="1 2">DSM 29150</strain>
    </source>
</reference>
<dbReference type="OrthoDB" id="1456473at2"/>
<organism evidence="1 2">
    <name type="scientific">Lutibacter agarilyticus</name>
    <dbReference type="NCBI Taxonomy" id="1109740"/>
    <lineage>
        <taxon>Bacteria</taxon>
        <taxon>Pseudomonadati</taxon>
        <taxon>Bacteroidota</taxon>
        <taxon>Flavobacteriia</taxon>
        <taxon>Flavobacteriales</taxon>
        <taxon>Flavobacteriaceae</taxon>
        <taxon>Lutibacter</taxon>
    </lineage>
</organism>
<sequence>MASKIKNTTFFLDELIEVFFHKSIYYIPSEIIPEKAKDAVRLQIKLNYFDQYYFADNELGFSAFNNNDAKDLNSNLIGKRAFLEQNTFKLIKKKKKLSKLEFLAIIEKYYEYLMLFIDLTEWLITNIKKYNGENVDLSIIGAFQVQHQFFIKHLKDICNYFGELLNLEKDFNFTVGLFVFEYLPDILSRYSKMIENRDEVVVENDSSKKELKQEKSEDTNQEIIKKQSKKLVAKKVKEKPQLDLDEVESTILINVFNVNKAIIDTYHT</sequence>